<dbReference type="EMBL" id="KN826353">
    <property type="protein sequence ID" value="KIK79188.1"/>
    <property type="molecule type" value="Genomic_DNA"/>
</dbReference>
<sequence length="82" mass="9418">MSNEGSGPEDNSDGVRVVWTSEMAKKAGLMEGVDLDSMSFLEVIKCPWQSQELSDIYHELYELWHLSLTAKQKERLYSNKYS</sequence>
<keyword evidence="2" id="KW-1185">Reference proteome</keyword>
<accession>A0A0D0CUQ0</accession>
<dbReference type="Proteomes" id="UP000054538">
    <property type="component" value="Unassembled WGS sequence"/>
</dbReference>
<protein>
    <submittedName>
        <fullName evidence="1">Uncharacterized protein</fullName>
    </submittedName>
</protein>
<gene>
    <name evidence="1" type="ORF">PAXRUDRAFT_161969</name>
</gene>
<dbReference type="InParanoid" id="A0A0D0CUQ0"/>
<evidence type="ECO:0000313" key="1">
    <source>
        <dbReference type="EMBL" id="KIK79188.1"/>
    </source>
</evidence>
<dbReference type="OrthoDB" id="3066496at2759"/>
<dbReference type="HOGENOM" id="CLU_2558938_0_0_1"/>
<organism evidence="1 2">
    <name type="scientific">Paxillus rubicundulus Ve08.2h10</name>
    <dbReference type="NCBI Taxonomy" id="930991"/>
    <lineage>
        <taxon>Eukaryota</taxon>
        <taxon>Fungi</taxon>
        <taxon>Dikarya</taxon>
        <taxon>Basidiomycota</taxon>
        <taxon>Agaricomycotina</taxon>
        <taxon>Agaricomycetes</taxon>
        <taxon>Agaricomycetidae</taxon>
        <taxon>Boletales</taxon>
        <taxon>Paxilineae</taxon>
        <taxon>Paxillaceae</taxon>
        <taxon>Paxillus</taxon>
    </lineage>
</organism>
<dbReference type="AlphaFoldDB" id="A0A0D0CUQ0"/>
<proteinExistence type="predicted"/>
<reference evidence="2" key="2">
    <citation type="submission" date="2015-01" db="EMBL/GenBank/DDBJ databases">
        <title>Evolutionary Origins and Diversification of the Mycorrhizal Mutualists.</title>
        <authorList>
            <consortium name="DOE Joint Genome Institute"/>
            <consortium name="Mycorrhizal Genomics Consortium"/>
            <person name="Kohler A."/>
            <person name="Kuo A."/>
            <person name="Nagy L.G."/>
            <person name="Floudas D."/>
            <person name="Copeland A."/>
            <person name="Barry K.W."/>
            <person name="Cichocki N."/>
            <person name="Veneault-Fourrey C."/>
            <person name="LaButti K."/>
            <person name="Lindquist E.A."/>
            <person name="Lipzen A."/>
            <person name="Lundell T."/>
            <person name="Morin E."/>
            <person name="Murat C."/>
            <person name="Riley R."/>
            <person name="Ohm R."/>
            <person name="Sun H."/>
            <person name="Tunlid A."/>
            <person name="Henrissat B."/>
            <person name="Grigoriev I.V."/>
            <person name="Hibbett D.S."/>
            <person name="Martin F."/>
        </authorList>
    </citation>
    <scope>NUCLEOTIDE SEQUENCE [LARGE SCALE GENOMIC DNA]</scope>
    <source>
        <strain evidence="2">Ve08.2h10</strain>
    </source>
</reference>
<evidence type="ECO:0000313" key="2">
    <source>
        <dbReference type="Proteomes" id="UP000054538"/>
    </source>
</evidence>
<name>A0A0D0CUQ0_9AGAM</name>
<reference evidence="1 2" key="1">
    <citation type="submission" date="2014-04" db="EMBL/GenBank/DDBJ databases">
        <authorList>
            <consortium name="DOE Joint Genome Institute"/>
            <person name="Kuo A."/>
            <person name="Kohler A."/>
            <person name="Jargeat P."/>
            <person name="Nagy L.G."/>
            <person name="Floudas D."/>
            <person name="Copeland A."/>
            <person name="Barry K.W."/>
            <person name="Cichocki N."/>
            <person name="Veneault-Fourrey C."/>
            <person name="LaButti K."/>
            <person name="Lindquist E.A."/>
            <person name="Lipzen A."/>
            <person name="Lundell T."/>
            <person name="Morin E."/>
            <person name="Murat C."/>
            <person name="Sun H."/>
            <person name="Tunlid A."/>
            <person name="Henrissat B."/>
            <person name="Grigoriev I.V."/>
            <person name="Hibbett D.S."/>
            <person name="Martin F."/>
            <person name="Nordberg H.P."/>
            <person name="Cantor M.N."/>
            <person name="Hua S.X."/>
        </authorList>
    </citation>
    <scope>NUCLEOTIDE SEQUENCE [LARGE SCALE GENOMIC DNA]</scope>
    <source>
        <strain evidence="1 2">Ve08.2h10</strain>
    </source>
</reference>